<dbReference type="AlphaFoldDB" id="A0AAN7DDX0"/>
<keyword evidence="3 4" id="KW-0862">Zinc</keyword>
<dbReference type="Gene3D" id="2.10.110.10">
    <property type="entry name" value="Cysteine Rich Protein"/>
    <property type="match status" value="2"/>
</dbReference>
<evidence type="ECO:0000259" key="9">
    <source>
        <dbReference type="PROSITE" id="PS50238"/>
    </source>
</evidence>
<dbReference type="Gene3D" id="3.30.60.20">
    <property type="match status" value="1"/>
</dbReference>
<name>A0AAN7DDX0_9FUNG</name>
<feature type="compositionally biased region" description="Low complexity" evidence="6">
    <location>
        <begin position="197"/>
        <end position="207"/>
    </location>
</feature>
<dbReference type="Pfam" id="PF00620">
    <property type="entry name" value="RhoGAP"/>
    <property type="match status" value="1"/>
</dbReference>
<dbReference type="PANTHER" id="PTHR23176:SF128">
    <property type="entry name" value="RHO GTPASE-ACTIVATING PROTEIN RGD1"/>
    <property type="match status" value="1"/>
</dbReference>
<evidence type="ECO:0000256" key="2">
    <source>
        <dbReference type="ARBA" id="ARBA00022723"/>
    </source>
</evidence>
<dbReference type="GO" id="GO:0007165">
    <property type="term" value="P:signal transduction"/>
    <property type="evidence" value="ECO:0007669"/>
    <property type="project" value="InterPro"/>
</dbReference>
<evidence type="ECO:0000256" key="1">
    <source>
        <dbReference type="ARBA" id="ARBA00022468"/>
    </source>
</evidence>
<dbReference type="InterPro" id="IPR001781">
    <property type="entry name" value="Znf_LIM"/>
</dbReference>
<dbReference type="GO" id="GO:0005737">
    <property type="term" value="C:cytoplasm"/>
    <property type="evidence" value="ECO:0007669"/>
    <property type="project" value="TreeGrafter"/>
</dbReference>
<protein>
    <recommendedName>
        <fullName evidence="12">RhoGAP-domain-containing protein</fullName>
    </recommendedName>
</protein>
<dbReference type="CDD" id="cd20824">
    <property type="entry name" value="C1_SpBZZ1-like"/>
    <property type="match status" value="1"/>
</dbReference>
<keyword evidence="11" id="KW-1185">Reference proteome</keyword>
<feature type="domain" description="Rho-GAP" evidence="9">
    <location>
        <begin position="717"/>
        <end position="906"/>
    </location>
</feature>
<dbReference type="Pfam" id="PF00130">
    <property type="entry name" value="C1_1"/>
    <property type="match status" value="1"/>
</dbReference>
<evidence type="ECO:0008006" key="12">
    <source>
        <dbReference type="Google" id="ProtNLM"/>
    </source>
</evidence>
<dbReference type="RefSeq" id="XP_064682307.1">
    <property type="nucleotide sequence ID" value="XM_064829805.1"/>
</dbReference>
<dbReference type="PROSITE" id="PS50238">
    <property type="entry name" value="RHOGAP"/>
    <property type="match status" value="1"/>
</dbReference>
<accession>A0AAN7DDX0</accession>
<dbReference type="SMART" id="SM00324">
    <property type="entry name" value="RhoGAP"/>
    <property type="match status" value="1"/>
</dbReference>
<dbReference type="SMART" id="SM00109">
    <property type="entry name" value="C1"/>
    <property type="match status" value="1"/>
</dbReference>
<keyword evidence="2 4" id="KW-0479">Metal-binding</keyword>
<dbReference type="Gene3D" id="1.10.555.10">
    <property type="entry name" value="Rho GTPase activation protein"/>
    <property type="match status" value="1"/>
</dbReference>
<dbReference type="CDD" id="cd00159">
    <property type="entry name" value="RhoGAP"/>
    <property type="match status" value="1"/>
</dbReference>
<feature type="compositionally biased region" description="Low complexity" evidence="6">
    <location>
        <begin position="465"/>
        <end position="489"/>
    </location>
</feature>
<dbReference type="PROSITE" id="PS50081">
    <property type="entry name" value="ZF_DAG_PE_2"/>
    <property type="match status" value="1"/>
</dbReference>
<feature type="region of interest" description="Disordered" evidence="6">
    <location>
        <begin position="535"/>
        <end position="570"/>
    </location>
</feature>
<feature type="domain" description="Phorbol-ester/DAG-type" evidence="8">
    <location>
        <begin position="620"/>
        <end position="668"/>
    </location>
</feature>
<comment type="caution">
    <text evidence="10">The sequence shown here is derived from an EMBL/GenBank/DDBJ whole genome shotgun (WGS) entry which is preliminary data.</text>
</comment>
<feature type="coiled-coil region" evidence="5">
    <location>
        <begin position="394"/>
        <end position="421"/>
    </location>
</feature>
<dbReference type="PROSITE" id="PS00479">
    <property type="entry name" value="ZF_DAG_PE_1"/>
    <property type="match status" value="1"/>
</dbReference>
<feature type="compositionally biased region" description="Polar residues" evidence="6">
    <location>
        <begin position="183"/>
        <end position="196"/>
    </location>
</feature>
<dbReference type="FunFam" id="1.10.555.10:FF:000043">
    <property type="entry name" value="Rho GTPase activator Rga"/>
    <property type="match status" value="1"/>
</dbReference>
<reference evidence="10 11" key="1">
    <citation type="submission" date="2022-11" db="EMBL/GenBank/DDBJ databases">
        <title>Mucor velutinosus strain NIH1002 WGS.</title>
        <authorList>
            <person name="Subramanian P."/>
            <person name="Mullikin J.C."/>
            <person name="Segre J.A."/>
            <person name="Zelazny A.M."/>
        </authorList>
    </citation>
    <scope>NUCLEOTIDE SEQUENCE [LARGE SCALE GENOMIC DNA]</scope>
    <source>
        <strain evidence="10 11">NIH1002</strain>
    </source>
</reference>
<dbReference type="InterPro" id="IPR046349">
    <property type="entry name" value="C1-like_sf"/>
</dbReference>
<dbReference type="PANTHER" id="PTHR23176">
    <property type="entry name" value="RHO/RAC/CDC GTPASE-ACTIVATING PROTEIN"/>
    <property type="match status" value="1"/>
</dbReference>
<evidence type="ECO:0000256" key="4">
    <source>
        <dbReference type="PROSITE-ProRule" id="PRU00125"/>
    </source>
</evidence>
<dbReference type="SMART" id="SM00132">
    <property type="entry name" value="LIM"/>
    <property type="match status" value="2"/>
</dbReference>
<dbReference type="CDD" id="cd08368">
    <property type="entry name" value="LIM"/>
    <property type="match status" value="1"/>
</dbReference>
<dbReference type="InterPro" id="IPR008936">
    <property type="entry name" value="Rho_GTPase_activation_prot"/>
</dbReference>
<dbReference type="SUPFAM" id="SSF48350">
    <property type="entry name" value="GTPase activation domain, GAP"/>
    <property type="match status" value="1"/>
</dbReference>
<proteinExistence type="predicted"/>
<evidence type="ECO:0000313" key="10">
    <source>
        <dbReference type="EMBL" id="KAK4515641.1"/>
    </source>
</evidence>
<evidence type="ECO:0000256" key="5">
    <source>
        <dbReference type="SAM" id="Coils"/>
    </source>
</evidence>
<dbReference type="Proteomes" id="UP001304243">
    <property type="component" value="Unassembled WGS sequence"/>
</dbReference>
<dbReference type="GO" id="GO:0005096">
    <property type="term" value="F:GTPase activator activity"/>
    <property type="evidence" value="ECO:0007669"/>
    <property type="project" value="UniProtKB-KW"/>
</dbReference>
<feature type="region of interest" description="Disordered" evidence="6">
    <location>
        <begin position="459"/>
        <end position="503"/>
    </location>
</feature>
<sequence>MTTDEVIAPNCQGCSKLIEEGAVVAFGDSLFHVKCFICAKCGECVDDKTNLLLLDDGRPVCDSCSYTCVACNQIIRDEAIMTGEKAYHSNCFKCVSCDKTIDDLIFTQTAKGIYCTACNEIRKAEKSSKKAKATTATGATTKTSESSLSLGYQQHSHQQPLSCSPQDQVRSMINQPKLPTPVRSRSNSLKQKTSLESSSSISSSSISSTSILPDFTFSFFENDSSELDNLSNTLGANLALGSTGKEHEESTPQYRIKRASEILQSSLRTSSLSKSSFEPTTATHNEELVETRSRLKELEENYKVLQDASQQALNEFSQLKDDFERESNIKRQQEFTIVSLMKKSGGLLSRKEIDKLAYLRVELERTCKELIHYRDKIAAAIDESMTSSVHSSYQKSLKSQIKSLTQERDALKSQTKDLTTSRDEIIHEMVLLNTKNAELTTMNNDLSRRAIEKEEATSTHLGAMPLSNSSPPLSPSQSSDTSSVVPPSTIQQQQRPRRPSNASSVMFNVSSRKSFISDQTPTLFRLKKKGSTMFGKLGATTTTSTTKSSKLDTPAAPMPTASTSSSSSIFRTTSRSIYNNPNYSSSLQSLSYQDSHSLGKSSKKSFMESSASLSHAGHESHSFQPTSFLRPVKCGSCGDKIWGRSEYRCDGCGFSSHSKCLSKVPQHCTAAQTSSSFDLGYPSSASFDNTSGPMDIENKPLPQQPKKSLSECSMFGGDLSERVHAENRSVPLIVQECIKEVEARGLDYEGIYRKSGGAAQIRAIQLAFENGEPINLSDEEEYNDICAITSVLKQYFRDLPNPLLTCEHYDSFIQVATLDHNEKKMEAFSNILHQLPKAHYDTIALLFQHLVKVYQHSDANRMSVKNLAMVFAPTLMRHSDASRDFLDISYKNATIEYILLHAVELFSTASNPAC</sequence>
<dbReference type="PROSITE" id="PS00478">
    <property type="entry name" value="LIM_DOMAIN_1"/>
    <property type="match status" value="2"/>
</dbReference>
<dbReference type="InterPro" id="IPR002219">
    <property type="entry name" value="PKC_DAG/PE"/>
</dbReference>
<dbReference type="EMBL" id="JASEJX010000014">
    <property type="protein sequence ID" value="KAK4515641.1"/>
    <property type="molecule type" value="Genomic_DNA"/>
</dbReference>
<evidence type="ECO:0000256" key="3">
    <source>
        <dbReference type="ARBA" id="ARBA00022833"/>
    </source>
</evidence>
<dbReference type="InterPro" id="IPR000198">
    <property type="entry name" value="RhoGAP_dom"/>
</dbReference>
<feature type="domain" description="LIM zinc-binding" evidence="7">
    <location>
        <begin position="9"/>
        <end position="71"/>
    </location>
</feature>
<evidence type="ECO:0000313" key="11">
    <source>
        <dbReference type="Proteomes" id="UP001304243"/>
    </source>
</evidence>
<dbReference type="SUPFAM" id="SSF57889">
    <property type="entry name" value="Cysteine-rich domain"/>
    <property type="match status" value="1"/>
</dbReference>
<dbReference type="PROSITE" id="PS50023">
    <property type="entry name" value="LIM_DOMAIN_2"/>
    <property type="match status" value="1"/>
</dbReference>
<evidence type="ECO:0000259" key="8">
    <source>
        <dbReference type="PROSITE" id="PS50081"/>
    </source>
</evidence>
<dbReference type="InterPro" id="IPR050729">
    <property type="entry name" value="Rho-GAP"/>
</dbReference>
<feature type="coiled-coil region" evidence="5">
    <location>
        <begin position="281"/>
        <end position="322"/>
    </location>
</feature>
<feature type="region of interest" description="Disordered" evidence="6">
    <location>
        <begin position="175"/>
        <end position="207"/>
    </location>
</feature>
<gene>
    <name evidence="10" type="ORF">ATC70_010592</name>
</gene>
<evidence type="ECO:0000256" key="6">
    <source>
        <dbReference type="SAM" id="MobiDB-lite"/>
    </source>
</evidence>
<keyword evidence="5" id="KW-0175">Coiled coil</keyword>
<keyword evidence="1" id="KW-0343">GTPase activation</keyword>
<dbReference type="Pfam" id="PF00412">
    <property type="entry name" value="LIM"/>
    <property type="match status" value="2"/>
</dbReference>
<dbReference type="GO" id="GO:0046872">
    <property type="term" value="F:metal ion binding"/>
    <property type="evidence" value="ECO:0007669"/>
    <property type="project" value="UniProtKB-KW"/>
</dbReference>
<organism evidence="10 11">
    <name type="scientific">Mucor velutinosus</name>
    <dbReference type="NCBI Taxonomy" id="708070"/>
    <lineage>
        <taxon>Eukaryota</taxon>
        <taxon>Fungi</taxon>
        <taxon>Fungi incertae sedis</taxon>
        <taxon>Mucoromycota</taxon>
        <taxon>Mucoromycotina</taxon>
        <taxon>Mucoromycetes</taxon>
        <taxon>Mucorales</taxon>
        <taxon>Mucorineae</taxon>
        <taxon>Mucoraceae</taxon>
        <taxon>Mucor</taxon>
    </lineage>
</organism>
<keyword evidence="4" id="KW-0440">LIM domain</keyword>
<dbReference type="GeneID" id="89954278"/>
<feature type="compositionally biased region" description="Polar residues" evidence="6">
    <location>
        <begin position="490"/>
        <end position="503"/>
    </location>
</feature>
<evidence type="ECO:0000259" key="7">
    <source>
        <dbReference type="PROSITE" id="PS50023"/>
    </source>
</evidence>